<organism evidence="2 3">
    <name type="scientific">Streptomyces phage TG1</name>
    <dbReference type="NCBI Taxonomy" id="2927987"/>
    <lineage>
        <taxon>Viruses</taxon>
        <taxon>Duplodnaviria</taxon>
        <taxon>Heunggongvirae</taxon>
        <taxon>Uroviricota</taxon>
        <taxon>Caudoviricetes</taxon>
        <taxon>Colingsworthviridae</taxon>
        <taxon>Tigunavirus</taxon>
        <taxon>Tigunavirus TG1</taxon>
    </lineage>
</organism>
<sequence>MGRYRPAPRPHRKPGPKPRFGAKRYCPRCIGHAVVTCDACWGFSDQHSPCQRCGTTGHLPCPECRAPGTWVEVFAP</sequence>
<dbReference type="EMBL" id="JX182372">
    <property type="protein sequence ID" value="AFU62244.1"/>
    <property type="molecule type" value="Genomic_DNA"/>
</dbReference>
<evidence type="ECO:0000313" key="2">
    <source>
        <dbReference type="EMBL" id="AFU62244.1"/>
    </source>
</evidence>
<dbReference type="Proteomes" id="UP000008669">
    <property type="component" value="Segment"/>
</dbReference>
<feature type="region of interest" description="Disordered" evidence="1">
    <location>
        <begin position="1"/>
        <end position="21"/>
    </location>
</feature>
<name>K4IBR4_9CAUD</name>
<accession>K4IBR4</accession>
<evidence type="ECO:0000256" key="1">
    <source>
        <dbReference type="SAM" id="MobiDB-lite"/>
    </source>
</evidence>
<protein>
    <submittedName>
        <fullName evidence="2">Uncharacterized protein</fullName>
    </submittedName>
</protein>
<keyword evidence="3" id="KW-1185">Reference proteome</keyword>
<dbReference type="KEGG" id="vg:13827598"/>
<gene>
    <name evidence="2" type="ORF">TG1_49</name>
</gene>
<proteinExistence type="predicted"/>
<reference evidence="2 3" key="1">
    <citation type="submission" date="2012-06" db="EMBL/GenBank/DDBJ databases">
        <authorList>
            <person name="Smith M.C.M."/>
            <person name="Hendrix R."/>
            <person name="Hatfull G.F."/>
        </authorList>
    </citation>
    <scope>NUCLEOTIDE SEQUENCE [LARGE SCALE GENOMIC DNA]</scope>
</reference>
<evidence type="ECO:0000313" key="3">
    <source>
        <dbReference type="Proteomes" id="UP000008669"/>
    </source>
</evidence>